<keyword evidence="2" id="KW-0328">Glycosyltransferase</keyword>
<proteinExistence type="predicted"/>
<evidence type="ECO:0000256" key="1">
    <source>
        <dbReference type="ARBA" id="ARBA00004141"/>
    </source>
</evidence>
<evidence type="ECO:0000256" key="2">
    <source>
        <dbReference type="ARBA" id="ARBA00022676"/>
    </source>
</evidence>
<keyword evidence="10" id="KW-1185">Reference proteome</keyword>
<reference evidence="9" key="1">
    <citation type="submission" date="2017-10" db="EMBL/GenBank/DDBJ databases">
        <title>Resolving the taxonomy of Roseburia spp., Eubacterium rectale and Agathobacter spp. through phylogenomic analysis.</title>
        <authorList>
            <person name="Sheridan P.O."/>
            <person name="Walker A.W."/>
            <person name="Duncan S.H."/>
            <person name="Scott K.P."/>
            <person name="Toole P.W.O."/>
            <person name="Luis P."/>
            <person name="Flint H.J."/>
        </authorList>
    </citation>
    <scope>NUCLEOTIDE SEQUENCE [LARGE SCALE GENOMIC DNA]</scope>
    <source>
        <strain evidence="9">JK10</strain>
    </source>
</reference>
<dbReference type="Pfam" id="PF00535">
    <property type="entry name" value="Glycos_transf_2"/>
    <property type="match status" value="1"/>
</dbReference>
<evidence type="ECO:0000256" key="7">
    <source>
        <dbReference type="SAM" id="Phobius"/>
    </source>
</evidence>
<dbReference type="PANTHER" id="PTHR48090">
    <property type="entry name" value="UNDECAPRENYL-PHOSPHATE 4-DEOXY-4-FORMAMIDO-L-ARABINOSE TRANSFERASE-RELATED"/>
    <property type="match status" value="1"/>
</dbReference>
<keyword evidence="3" id="KW-0808">Transferase</keyword>
<evidence type="ECO:0000313" key="10">
    <source>
        <dbReference type="Proteomes" id="UP000224317"/>
    </source>
</evidence>
<dbReference type="CDD" id="cd04187">
    <property type="entry name" value="DPM1_like_bac"/>
    <property type="match status" value="1"/>
</dbReference>
<keyword evidence="5 7" id="KW-1133">Transmembrane helix</keyword>
<dbReference type="InterPro" id="IPR001173">
    <property type="entry name" value="Glyco_trans_2-like"/>
</dbReference>
<feature type="domain" description="Glycosyltransferase 2-like" evidence="8">
    <location>
        <begin position="5"/>
        <end position="165"/>
    </location>
</feature>
<evidence type="ECO:0000313" key="9">
    <source>
        <dbReference type="EMBL" id="PHU40393.1"/>
    </source>
</evidence>
<dbReference type="Gene3D" id="3.90.550.10">
    <property type="entry name" value="Spore Coat Polysaccharide Biosynthesis Protein SpsA, Chain A"/>
    <property type="match status" value="1"/>
</dbReference>
<feature type="transmembrane region" description="Helical" evidence="7">
    <location>
        <begin position="231"/>
        <end position="253"/>
    </location>
</feature>
<dbReference type="AlphaFoldDB" id="A0A2G3EB93"/>
<dbReference type="SUPFAM" id="SSF53448">
    <property type="entry name" value="Nucleotide-diphospho-sugar transferases"/>
    <property type="match status" value="1"/>
</dbReference>
<keyword evidence="6 7" id="KW-0472">Membrane</keyword>
<dbReference type="InterPro" id="IPR050256">
    <property type="entry name" value="Glycosyltransferase_2"/>
</dbReference>
<dbReference type="InterPro" id="IPR029044">
    <property type="entry name" value="Nucleotide-diphossugar_trans"/>
</dbReference>
<dbReference type="GO" id="GO:0016757">
    <property type="term" value="F:glycosyltransferase activity"/>
    <property type="evidence" value="ECO:0007669"/>
    <property type="project" value="UniProtKB-KW"/>
</dbReference>
<evidence type="ECO:0000256" key="6">
    <source>
        <dbReference type="ARBA" id="ARBA00023136"/>
    </source>
</evidence>
<protein>
    <submittedName>
        <fullName evidence="9">Glycosyltransferase</fullName>
    </submittedName>
</protein>
<comment type="caution">
    <text evidence="9">The sequence shown here is derived from an EMBL/GenBank/DDBJ whole genome shotgun (WGS) entry which is preliminary data.</text>
</comment>
<evidence type="ECO:0000259" key="8">
    <source>
        <dbReference type="Pfam" id="PF00535"/>
    </source>
</evidence>
<evidence type="ECO:0000256" key="4">
    <source>
        <dbReference type="ARBA" id="ARBA00022692"/>
    </source>
</evidence>
<dbReference type="PANTHER" id="PTHR48090:SF1">
    <property type="entry name" value="PROPHAGE BACTOPRENOL GLUCOSYL TRANSFERASE HOMOLOG"/>
    <property type="match status" value="1"/>
</dbReference>
<gene>
    <name evidence="9" type="ORF">CSX00_06390</name>
</gene>
<keyword evidence="4 7" id="KW-0812">Transmembrane</keyword>
<evidence type="ECO:0000256" key="3">
    <source>
        <dbReference type="ARBA" id="ARBA00022679"/>
    </source>
</evidence>
<name>A0A2G3EB93_9FIRM</name>
<accession>A0A2G3EB93</accession>
<dbReference type="Proteomes" id="UP000224317">
    <property type="component" value="Unassembled WGS sequence"/>
</dbReference>
<feature type="transmembrane region" description="Helical" evidence="7">
    <location>
        <begin position="265"/>
        <end position="291"/>
    </location>
</feature>
<dbReference type="RefSeq" id="WP_099413192.1">
    <property type="nucleotide sequence ID" value="NZ_PDYH01000020.1"/>
</dbReference>
<dbReference type="GO" id="GO:0005886">
    <property type="term" value="C:plasma membrane"/>
    <property type="evidence" value="ECO:0007669"/>
    <property type="project" value="TreeGrafter"/>
</dbReference>
<dbReference type="EMBL" id="PDYH01000020">
    <property type="protein sequence ID" value="PHU40393.1"/>
    <property type="molecule type" value="Genomic_DNA"/>
</dbReference>
<evidence type="ECO:0000256" key="5">
    <source>
        <dbReference type="ARBA" id="ARBA00022989"/>
    </source>
</evidence>
<organism evidence="9 10">
    <name type="scientific">Pseudobutyrivibrio ruminis</name>
    <dbReference type="NCBI Taxonomy" id="46206"/>
    <lineage>
        <taxon>Bacteria</taxon>
        <taxon>Bacillati</taxon>
        <taxon>Bacillota</taxon>
        <taxon>Clostridia</taxon>
        <taxon>Lachnospirales</taxon>
        <taxon>Lachnospiraceae</taxon>
        <taxon>Pseudobutyrivibrio</taxon>
    </lineage>
</organism>
<comment type="subcellular location">
    <subcellularLocation>
        <location evidence="1">Membrane</location>
        <topology evidence="1">Multi-pass membrane protein</topology>
    </subcellularLocation>
</comment>
<sequence length="334" mass="38353">MKTISIVVACYNEVDNVNPLYEKIKQIFENELVGYNYKILFMDNDSSDGTKEVVRTMCKANPEHVSAIFNVHNFGSIRSSVYGILQATGDCVVKMCADFQDPPELLVDFVNEWENGHKIVLAIKKGSQESKVMHSLRKAYYKLIKTITDIDHIDNFVGYGLYDRQFIEIVRQLNDPMPYLRGIVAELGYKYAAIYYVQPTRKSGKSKFNFFRLYDYAMLGITSYSKVPLRIATFMGGFAALISFIIGIGYLIYKLIYWENFRVGMVPSLLGIFFLGGIQLISIGLIGEYILNINTRVINRPLVVEEERYNIENHYDTNGKMDMHEAVNNEKIYN</sequence>